<dbReference type="Proteomes" id="UP001597211">
    <property type="component" value="Unassembled WGS sequence"/>
</dbReference>
<accession>A0ABW3S778</accession>
<protein>
    <submittedName>
        <fullName evidence="4">NifB/NifX family molybdenum-iron cluster-binding protein</fullName>
    </submittedName>
</protein>
<organism evidence="4 5">
    <name type="scientific">Paenibacillus timonensis</name>
    <dbReference type="NCBI Taxonomy" id="225915"/>
    <lineage>
        <taxon>Bacteria</taxon>
        <taxon>Bacillati</taxon>
        <taxon>Bacillota</taxon>
        <taxon>Bacilli</taxon>
        <taxon>Bacillales</taxon>
        <taxon>Paenibacillaceae</taxon>
        <taxon>Paenibacillus</taxon>
    </lineage>
</organism>
<feature type="domain" description="Dinitrogenase iron-molybdenum cofactor biosynthesis" evidence="3">
    <location>
        <begin position="10"/>
        <end position="103"/>
    </location>
</feature>
<sequence length="136" mass="14697">MRVAFATNDGRLVNAHFGHSPMFSVYEVRPGSAVFLEDRSVPAQIAQDELGKIDTRIALIEDCTLVFLVQIGASAAARVTRRKMMPVKVAPGVSIEDQVGKLLELLRGKPPMWLSKVLLAEEEAGNGGNPLNAKEG</sequence>
<name>A0ABW3S778_9BACL</name>
<comment type="similarity">
    <text evidence="1">Belongs to the NifX/NifY family.</text>
</comment>
<dbReference type="SUPFAM" id="SSF53146">
    <property type="entry name" value="Nitrogenase accessory factor-like"/>
    <property type="match status" value="1"/>
</dbReference>
<dbReference type="InterPro" id="IPR036105">
    <property type="entry name" value="DiNase_FeMo-co_biosyn_sf"/>
</dbReference>
<dbReference type="InterPro" id="IPR003731">
    <property type="entry name" value="Di-Nase_FeMo-co_biosynth"/>
</dbReference>
<evidence type="ECO:0000256" key="1">
    <source>
        <dbReference type="ARBA" id="ARBA00010285"/>
    </source>
</evidence>
<keyword evidence="2" id="KW-0535">Nitrogen fixation</keyword>
<dbReference type="Gene3D" id="3.30.420.130">
    <property type="entry name" value="Dinitrogenase iron-molybdenum cofactor biosynthesis domain"/>
    <property type="match status" value="1"/>
</dbReference>
<reference evidence="5" key="1">
    <citation type="journal article" date="2019" name="Int. J. Syst. Evol. Microbiol.">
        <title>The Global Catalogue of Microorganisms (GCM) 10K type strain sequencing project: providing services to taxonomists for standard genome sequencing and annotation.</title>
        <authorList>
            <consortium name="The Broad Institute Genomics Platform"/>
            <consortium name="The Broad Institute Genome Sequencing Center for Infectious Disease"/>
            <person name="Wu L."/>
            <person name="Ma J."/>
        </authorList>
    </citation>
    <scope>NUCLEOTIDE SEQUENCE [LARGE SCALE GENOMIC DNA]</scope>
    <source>
        <strain evidence="5">CCUG 48216</strain>
    </source>
</reference>
<keyword evidence="5" id="KW-1185">Reference proteome</keyword>
<evidence type="ECO:0000313" key="5">
    <source>
        <dbReference type="Proteomes" id="UP001597211"/>
    </source>
</evidence>
<dbReference type="PANTHER" id="PTHR33937:SF1">
    <property type="entry name" value="IRON-MOLIBDENUM COFACTOR PROCESSING PROTEIN"/>
    <property type="match status" value="1"/>
</dbReference>
<gene>
    <name evidence="4" type="ORF">ACFQ2Z_03080</name>
</gene>
<evidence type="ECO:0000313" key="4">
    <source>
        <dbReference type="EMBL" id="MFD1180333.1"/>
    </source>
</evidence>
<evidence type="ECO:0000256" key="2">
    <source>
        <dbReference type="ARBA" id="ARBA00023231"/>
    </source>
</evidence>
<dbReference type="InterPro" id="IPR051840">
    <property type="entry name" value="NifX/NifY_domain"/>
</dbReference>
<dbReference type="EMBL" id="JBHTKZ010000002">
    <property type="protein sequence ID" value="MFD1180333.1"/>
    <property type="molecule type" value="Genomic_DNA"/>
</dbReference>
<dbReference type="CDD" id="cd00853">
    <property type="entry name" value="NifX"/>
    <property type="match status" value="1"/>
</dbReference>
<dbReference type="InterPro" id="IPR034169">
    <property type="entry name" value="NifX-like"/>
</dbReference>
<dbReference type="Pfam" id="PF02579">
    <property type="entry name" value="Nitro_FeMo-Co"/>
    <property type="match status" value="1"/>
</dbReference>
<dbReference type="RefSeq" id="WP_240267493.1">
    <property type="nucleotide sequence ID" value="NZ_JAKSXN010000001.1"/>
</dbReference>
<proteinExistence type="inferred from homology"/>
<evidence type="ECO:0000259" key="3">
    <source>
        <dbReference type="Pfam" id="PF02579"/>
    </source>
</evidence>
<dbReference type="PANTHER" id="PTHR33937">
    <property type="entry name" value="IRON-MOLYBDENUM PROTEIN-RELATED-RELATED"/>
    <property type="match status" value="1"/>
</dbReference>
<comment type="caution">
    <text evidence="4">The sequence shown here is derived from an EMBL/GenBank/DDBJ whole genome shotgun (WGS) entry which is preliminary data.</text>
</comment>